<comment type="caution">
    <text evidence="2">The sequence shown here is derived from an EMBL/GenBank/DDBJ whole genome shotgun (WGS) entry which is preliminary data.</text>
</comment>
<accession>A0A3N0I3P2</accession>
<feature type="region of interest" description="Disordered" evidence="1">
    <location>
        <begin position="73"/>
        <end position="94"/>
    </location>
</feature>
<reference evidence="2 3" key="1">
    <citation type="submission" date="2018-11" db="EMBL/GenBank/DDBJ databases">
        <title>Clostridium sp. nov., a member of the family Erysipelotrichaceae isolated from pig faeces.</title>
        <authorList>
            <person name="Chang Y.-H."/>
        </authorList>
    </citation>
    <scope>NUCLEOTIDE SEQUENCE [LARGE SCALE GENOMIC DNA]</scope>
    <source>
        <strain evidence="2 3">YH-panp20</strain>
    </source>
</reference>
<evidence type="ECO:0000313" key="2">
    <source>
        <dbReference type="EMBL" id="RNM31641.1"/>
    </source>
</evidence>
<dbReference type="AlphaFoldDB" id="A0A3N0I3P2"/>
<proteinExistence type="predicted"/>
<dbReference type="Proteomes" id="UP000276568">
    <property type="component" value="Unassembled WGS sequence"/>
</dbReference>
<dbReference type="RefSeq" id="WP_128519803.1">
    <property type="nucleotide sequence ID" value="NZ_RJQC01000001.1"/>
</dbReference>
<keyword evidence="3" id="KW-1185">Reference proteome</keyword>
<sequence>MNIILNVTERKPLAALLGEYKNTKPKYLRAPSYGYQIGDLLLTREGNIEGPDTMTKEEFDELLTLLDAGGYRPEETDFHPAEEPEAEEAPAEKTGLTITLPLDKVKVGNLTNLLDAKGSLIKHALHIEDLRFELNEDSISFPWFKELPEPDEIHAYSALIAALCKMSKEQKRISATAKPVDNERYAFRCFLLRLGFIGDEYKTDRKILMRHLPGNSAFKGGEGHAISK</sequence>
<evidence type="ECO:0000313" key="3">
    <source>
        <dbReference type="Proteomes" id="UP000276568"/>
    </source>
</evidence>
<evidence type="ECO:0000256" key="1">
    <source>
        <dbReference type="SAM" id="MobiDB-lite"/>
    </source>
</evidence>
<protein>
    <submittedName>
        <fullName evidence="2">Virulence</fullName>
    </submittedName>
</protein>
<dbReference type="OrthoDB" id="9775356at2"/>
<gene>
    <name evidence="2" type="ORF">EDX97_03555</name>
</gene>
<organism evidence="2 3">
    <name type="scientific">Absicoccus porci</name>
    <dbReference type="NCBI Taxonomy" id="2486576"/>
    <lineage>
        <taxon>Bacteria</taxon>
        <taxon>Bacillati</taxon>
        <taxon>Bacillota</taxon>
        <taxon>Erysipelotrichia</taxon>
        <taxon>Erysipelotrichales</taxon>
        <taxon>Erysipelotrichaceae</taxon>
        <taxon>Absicoccus</taxon>
    </lineage>
</organism>
<dbReference type="EMBL" id="RJQC01000001">
    <property type="protein sequence ID" value="RNM31641.1"/>
    <property type="molecule type" value="Genomic_DNA"/>
</dbReference>
<name>A0A3N0I3P2_9FIRM</name>
<feature type="compositionally biased region" description="Basic and acidic residues" evidence="1">
    <location>
        <begin position="73"/>
        <end position="82"/>
    </location>
</feature>